<keyword evidence="4" id="KW-1185">Reference proteome</keyword>
<dbReference type="EMBL" id="VYKJ01000004">
    <property type="protein sequence ID" value="KAA9000666.1"/>
    <property type="molecule type" value="Genomic_DNA"/>
</dbReference>
<comment type="caution">
    <text evidence="3">The sequence shown here is derived from an EMBL/GenBank/DDBJ whole genome shotgun (WGS) entry which is preliminary data.</text>
</comment>
<accession>A0A5J5G1P5</accession>
<evidence type="ECO:0000313" key="3">
    <source>
        <dbReference type="EMBL" id="KAA9000666.1"/>
    </source>
</evidence>
<dbReference type="RefSeq" id="WP_150434934.1">
    <property type="nucleotide sequence ID" value="NZ_VYKJ01000004.1"/>
</dbReference>
<evidence type="ECO:0000259" key="2">
    <source>
        <dbReference type="Pfam" id="PF10908"/>
    </source>
</evidence>
<evidence type="ECO:0000256" key="1">
    <source>
        <dbReference type="SAM" id="MobiDB-lite"/>
    </source>
</evidence>
<dbReference type="Proteomes" id="UP000335415">
    <property type="component" value="Unassembled WGS sequence"/>
</dbReference>
<feature type="region of interest" description="Disordered" evidence="1">
    <location>
        <begin position="1"/>
        <end position="35"/>
    </location>
</feature>
<dbReference type="AlphaFoldDB" id="A0A5J5G1P5"/>
<proteinExistence type="predicted"/>
<dbReference type="Pfam" id="PF10908">
    <property type="entry name" value="Tlde1_dom"/>
    <property type="match status" value="1"/>
</dbReference>
<dbReference type="OrthoDB" id="7569468at2"/>
<protein>
    <submittedName>
        <fullName evidence="3">DUF2778 domain-containing protein</fullName>
    </submittedName>
</protein>
<name>A0A5J5G1P5_9GAMM</name>
<feature type="domain" description="Tlde1" evidence="2">
    <location>
        <begin position="4"/>
        <end position="91"/>
    </location>
</feature>
<reference evidence="3 4" key="1">
    <citation type="submission" date="2019-09" db="EMBL/GenBank/DDBJ databases">
        <authorList>
            <person name="Li Y."/>
        </authorList>
    </citation>
    <scope>NUCLEOTIDE SEQUENCE [LARGE SCALE GENOMIC DNA]</scope>
    <source>
        <strain evidence="3 4">L3-3HA</strain>
    </source>
</reference>
<evidence type="ECO:0000313" key="4">
    <source>
        <dbReference type="Proteomes" id="UP000335415"/>
    </source>
</evidence>
<sequence length="101" mass="10760">MDTGYGGKDDFKNKPDAQGRKNYGPTPKGRYSVGGATHSKGLMTIMLLPHQGNSMHGSGDFRIHGDSIRNPGTASEGCIIIGSAARTKILNSTDRLLMVVQ</sequence>
<feature type="compositionally biased region" description="Basic and acidic residues" evidence="1">
    <location>
        <begin position="7"/>
        <end position="19"/>
    </location>
</feature>
<dbReference type="InterPro" id="IPR021225">
    <property type="entry name" value="Tlde1_dom"/>
</dbReference>
<gene>
    <name evidence="3" type="ORF">FJU30_10645</name>
</gene>
<organism evidence="3 4">
    <name type="scientific">Affinibrenneria salicis</name>
    <dbReference type="NCBI Taxonomy" id="2590031"/>
    <lineage>
        <taxon>Bacteria</taxon>
        <taxon>Pseudomonadati</taxon>
        <taxon>Pseudomonadota</taxon>
        <taxon>Gammaproteobacteria</taxon>
        <taxon>Enterobacterales</taxon>
        <taxon>Pectobacteriaceae</taxon>
        <taxon>Affinibrenneria</taxon>
    </lineage>
</organism>